<dbReference type="GO" id="GO:0005886">
    <property type="term" value="C:plasma membrane"/>
    <property type="evidence" value="ECO:0007669"/>
    <property type="project" value="UniProtKB-SubCell"/>
</dbReference>
<dbReference type="Proteomes" id="UP000467322">
    <property type="component" value="Unassembled WGS sequence"/>
</dbReference>
<evidence type="ECO:0000313" key="8">
    <source>
        <dbReference type="EMBL" id="MZR13190.1"/>
    </source>
</evidence>
<evidence type="ECO:0000256" key="2">
    <source>
        <dbReference type="ARBA" id="ARBA00022475"/>
    </source>
</evidence>
<evidence type="ECO:0000256" key="6">
    <source>
        <dbReference type="SAM" id="Phobius"/>
    </source>
</evidence>
<name>A0A845LYU6_9RHOB</name>
<reference evidence="8 9" key="1">
    <citation type="submission" date="2019-12" db="EMBL/GenBank/DDBJ databases">
        <title>Maritimibacter sp. nov. sp. isolated from sea sand.</title>
        <authorList>
            <person name="Kim J."/>
            <person name="Jeong S.E."/>
            <person name="Jung H.S."/>
            <person name="Jeon C.O."/>
        </authorList>
    </citation>
    <scope>NUCLEOTIDE SEQUENCE [LARGE SCALE GENOMIC DNA]</scope>
    <source>
        <strain evidence="8 9">DP07</strain>
    </source>
</reference>
<dbReference type="InterPro" id="IPR051311">
    <property type="entry name" value="DedA_domain"/>
</dbReference>
<evidence type="ECO:0000259" key="7">
    <source>
        <dbReference type="Pfam" id="PF09335"/>
    </source>
</evidence>
<evidence type="ECO:0000256" key="5">
    <source>
        <dbReference type="ARBA" id="ARBA00023136"/>
    </source>
</evidence>
<keyword evidence="2" id="KW-1003">Cell membrane</keyword>
<gene>
    <name evidence="8" type="ORF">GQE99_09190</name>
</gene>
<protein>
    <submittedName>
        <fullName evidence="8">DedA family protein</fullName>
    </submittedName>
</protein>
<feature type="transmembrane region" description="Helical" evidence="6">
    <location>
        <begin position="168"/>
        <end position="190"/>
    </location>
</feature>
<feature type="transmembrane region" description="Helical" evidence="6">
    <location>
        <begin position="136"/>
        <end position="156"/>
    </location>
</feature>
<feature type="transmembrane region" description="Helical" evidence="6">
    <location>
        <begin position="12"/>
        <end position="30"/>
    </location>
</feature>
<dbReference type="PANTHER" id="PTHR42709">
    <property type="entry name" value="ALKALINE PHOSPHATASE LIKE PROTEIN"/>
    <property type="match status" value="1"/>
</dbReference>
<sequence>MSALFLELVPAYGVLTLGIATFLSCIAMPIPASLIMLAGGAFAAGGDLDVGPTYAACLLGAVTGDQAGYAIGARGAGLIDRIEASSRARARLIARARRFSIRWGAPGVFFSRWLVSPLGPYVNLLFGAARAHRATFTFWSVTGEIVWVSIYVGLGYAFSGYIAQIAEVAGNIVGLLAALVLAVVLARIIWSRHGPHPS</sequence>
<dbReference type="PANTHER" id="PTHR42709:SF6">
    <property type="entry name" value="UNDECAPRENYL PHOSPHATE TRANSPORTER A"/>
    <property type="match status" value="1"/>
</dbReference>
<keyword evidence="5 6" id="KW-0472">Membrane</keyword>
<dbReference type="EMBL" id="WTUX01000011">
    <property type="protein sequence ID" value="MZR13190.1"/>
    <property type="molecule type" value="Genomic_DNA"/>
</dbReference>
<evidence type="ECO:0000313" key="9">
    <source>
        <dbReference type="Proteomes" id="UP000467322"/>
    </source>
</evidence>
<proteinExistence type="predicted"/>
<dbReference type="InterPro" id="IPR032816">
    <property type="entry name" value="VTT_dom"/>
</dbReference>
<organism evidence="8 9">
    <name type="scientific">Maritimibacter harenae</name>
    <dbReference type="NCBI Taxonomy" id="2606218"/>
    <lineage>
        <taxon>Bacteria</taxon>
        <taxon>Pseudomonadati</taxon>
        <taxon>Pseudomonadota</taxon>
        <taxon>Alphaproteobacteria</taxon>
        <taxon>Rhodobacterales</taxon>
        <taxon>Roseobacteraceae</taxon>
        <taxon>Maritimibacter</taxon>
    </lineage>
</organism>
<keyword evidence="3 6" id="KW-0812">Transmembrane</keyword>
<keyword evidence="4 6" id="KW-1133">Transmembrane helix</keyword>
<accession>A0A845LYU6</accession>
<dbReference type="Pfam" id="PF09335">
    <property type="entry name" value="VTT_dom"/>
    <property type="match status" value="1"/>
</dbReference>
<dbReference type="AlphaFoldDB" id="A0A845LYU6"/>
<evidence type="ECO:0000256" key="1">
    <source>
        <dbReference type="ARBA" id="ARBA00004651"/>
    </source>
</evidence>
<evidence type="ECO:0000256" key="4">
    <source>
        <dbReference type="ARBA" id="ARBA00022989"/>
    </source>
</evidence>
<feature type="domain" description="VTT" evidence="7">
    <location>
        <begin position="30"/>
        <end position="156"/>
    </location>
</feature>
<dbReference type="RefSeq" id="WP_161351293.1">
    <property type="nucleotide sequence ID" value="NZ_WTUX01000011.1"/>
</dbReference>
<comment type="subcellular location">
    <subcellularLocation>
        <location evidence="1">Cell membrane</location>
        <topology evidence="1">Multi-pass membrane protein</topology>
    </subcellularLocation>
</comment>
<comment type="caution">
    <text evidence="8">The sequence shown here is derived from an EMBL/GenBank/DDBJ whole genome shotgun (WGS) entry which is preliminary data.</text>
</comment>
<feature type="transmembrane region" description="Helical" evidence="6">
    <location>
        <begin position="99"/>
        <end position="116"/>
    </location>
</feature>
<keyword evidence="9" id="KW-1185">Reference proteome</keyword>
<evidence type="ECO:0000256" key="3">
    <source>
        <dbReference type="ARBA" id="ARBA00022692"/>
    </source>
</evidence>